<comment type="caution">
    <text evidence="1">The sequence shown here is derived from an EMBL/GenBank/DDBJ whole genome shotgun (WGS) entry which is preliminary data.</text>
</comment>
<dbReference type="EMBL" id="PNBA02000020">
    <property type="protein sequence ID" value="KAG6389236.1"/>
    <property type="molecule type" value="Genomic_DNA"/>
</dbReference>
<proteinExistence type="predicted"/>
<evidence type="ECO:0000313" key="2">
    <source>
        <dbReference type="Proteomes" id="UP000298416"/>
    </source>
</evidence>
<evidence type="ECO:0000313" key="1">
    <source>
        <dbReference type="EMBL" id="KAG6389236.1"/>
    </source>
</evidence>
<accession>A0A8X8W7X8</accession>
<sequence length="176" mass="19327">MSKQPPPDPVAVLEATALLLRMFSSIPSRPPFSVDPPIWDTLQRRINSSSWLHSAAHGIISITAAGENRVITSLYPRIATKLRFQGVRLLRRSWIEALRLKGLIMLPQLGTFCLLVEIWDVKTAEKLIYAHVVAGFEDGSMVLWGFVKSCLAATNVKFHSETVLSLSIDGSCGGGV</sequence>
<protein>
    <submittedName>
        <fullName evidence="1">Uncharacterized protein</fullName>
    </submittedName>
</protein>
<reference evidence="1" key="2">
    <citation type="submission" date="2020-08" db="EMBL/GenBank/DDBJ databases">
        <title>Plant Genome Project.</title>
        <authorList>
            <person name="Zhang R.-G."/>
        </authorList>
    </citation>
    <scope>NUCLEOTIDE SEQUENCE</scope>
    <source>
        <strain evidence="1">Huo1</strain>
        <tissue evidence="1">Leaf</tissue>
    </source>
</reference>
<gene>
    <name evidence="1" type="ORF">SASPL_150699</name>
</gene>
<keyword evidence="2" id="KW-1185">Reference proteome</keyword>
<organism evidence="1">
    <name type="scientific">Salvia splendens</name>
    <name type="common">Scarlet sage</name>
    <dbReference type="NCBI Taxonomy" id="180675"/>
    <lineage>
        <taxon>Eukaryota</taxon>
        <taxon>Viridiplantae</taxon>
        <taxon>Streptophyta</taxon>
        <taxon>Embryophyta</taxon>
        <taxon>Tracheophyta</taxon>
        <taxon>Spermatophyta</taxon>
        <taxon>Magnoliopsida</taxon>
        <taxon>eudicotyledons</taxon>
        <taxon>Gunneridae</taxon>
        <taxon>Pentapetalae</taxon>
        <taxon>asterids</taxon>
        <taxon>lamiids</taxon>
        <taxon>Lamiales</taxon>
        <taxon>Lamiaceae</taxon>
        <taxon>Nepetoideae</taxon>
        <taxon>Mentheae</taxon>
        <taxon>Salviinae</taxon>
        <taxon>Salvia</taxon>
        <taxon>Salvia subgen. Calosphace</taxon>
        <taxon>core Calosphace</taxon>
    </lineage>
</organism>
<dbReference type="AlphaFoldDB" id="A0A8X8W7X8"/>
<dbReference type="Proteomes" id="UP000298416">
    <property type="component" value="Unassembled WGS sequence"/>
</dbReference>
<name>A0A8X8W7X8_SALSN</name>
<reference evidence="1" key="1">
    <citation type="submission" date="2018-01" db="EMBL/GenBank/DDBJ databases">
        <authorList>
            <person name="Mao J.F."/>
        </authorList>
    </citation>
    <scope>NUCLEOTIDE SEQUENCE</scope>
    <source>
        <strain evidence="1">Huo1</strain>
        <tissue evidence="1">Leaf</tissue>
    </source>
</reference>